<dbReference type="NCBIfam" id="TIGR01681">
    <property type="entry name" value="HAD-SF-IIIC"/>
    <property type="match status" value="1"/>
</dbReference>
<dbReference type="Gene3D" id="3.40.50.1110">
    <property type="entry name" value="SGNH hydrolase"/>
    <property type="match status" value="1"/>
</dbReference>
<gene>
    <name evidence="2" type="ORF">MMF97_09590</name>
</gene>
<dbReference type="Proteomes" id="UP001165460">
    <property type="component" value="Unassembled WGS sequence"/>
</dbReference>
<evidence type="ECO:0000313" key="2">
    <source>
        <dbReference type="EMBL" id="MCJ0742961.1"/>
    </source>
</evidence>
<comment type="caution">
    <text evidence="2">The sequence shown here is derived from an EMBL/GenBank/DDBJ whole genome shotgun (WGS) entry which is preliminary data.</text>
</comment>
<dbReference type="Gene3D" id="3.40.50.1000">
    <property type="entry name" value="HAD superfamily/HAD-like"/>
    <property type="match status" value="1"/>
</dbReference>
<dbReference type="RefSeq" id="WP_243361895.1">
    <property type="nucleotide sequence ID" value="NZ_JALGBH010000002.1"/>
</dbReference>
<dbReference type="Pfam" id="PF21211">
    <property type="entry name" value="FkbH_N"/>
    <property type="match status" value="1"/>
</dbReference>
<dbReference type="InterPro" id="IPR010037">
    <property type="entry name" value="FkbH_domain"/>
</dbReference>
<dbReference type="NCBIfam" id="TIGR01686">
    <property type="entry name" value="FkbH"/>
    <property type="match status" value="1"/>
</dbReference>
<dbReference type="InterPro" id="IPR010033">
    <property type="entry name" value="HAD_SF_ppase_IIIC"/>
</dbReference>
<dbReference type="InterPro" id="IPR049369">
    <property type="entry name" value="BF1531-like_N"/>
</dbReference>
<proteinExistence type="predicted"/>
<sequence length="572" mass="65949">MYAFNHLKKNLKRAFNPKTKLKVALLGDTATQFLAIAIKGYALEENIAIELYEAPYNQIDLQFKNPSSDLHTFKPDFVIVFEAETKLRDDFYKTPLDQRDRFSNYKINQVEDYLNISQTALNAKLLYFNYTEVNDQVFGNFGSQYEKSYIYQCRKLNFSLGEFASTHTGLYIVDLLSLQMLFGINFMKDQKMLIQTDMYFSIDFLPYVAKAVSDIIKTQLGTFKKCLILDLDNTVWGGIIGDDGMNNIQIGGLGIGKVFTKIQKWAKELKNRGIILCVASKNTESIALEPFKKHQEMVIKEEDISVFMANWDNKVSNIQKIQEILNIGFDSMVFIDDNPFEREMVKQNLPLVTVPDLPEDPAAYLDYINSLNLFETAGVSDNDAKRTAQYKEEAKRVQAKAYFSNEEEFLASLEMKGLVESLNDFNLPRISQLSLRSNQFNLRTIRFDEEELKRFGTSPYHQVLAISLTDKYGDNGLIAAVFLSRQENDLFIHNWIMSCRVLKRNVEQFTLNSIFSYAKENNCTTITGEYIATSKNGIVENHYKDLGFKHHNNYWHLSLSDYKPFETQITTI</sequence>
<evidence type="ECO:0000313" key="3">
    <source>
        <dbReference type="Proteomes" id="UP001165460"/>
    </source>
</evidence>
<dbReference type="InterPro" id="IPR036412">
    <property type="entry name" value="HAD-like_sf"/>
</dbReference>
<dbReference type="InterPro" id="IPR036514">
    <property type="entry name" value="SGNH_hydro_sf"/>
</dbReference>
<organism evidence="2 3">
    <name type="scientific">Pedobacter montanisoli</name>
    <dbReference type="NCBI Taxonomy" id="2923277"/>
    <lineage>
        <taxon>Bacteria</taxon>
        <taxon>Pseudomonadati</taxon>
        <taxon>Bacteroidota</taxon>
        <taxon>Sphingobacteriia</taxon>
        <taxon>Sphingobacteriales</taxon>
        <taxon>Sphingobacteriaceae</taxon>
        <taxon>Pedobacter</taxon>
    </lineage>
</organism>
<protein>
    <submittedName>
        <fullName evidence="2">HAD-IIIC family phosphatase</fullName>
    </submittedName>
</protein>
<reference evidence="2" key="1">
    <citation type="submission" date="2022-03" db="EMBL/GenBank/DDBJ databases">
        <authorList>
            <person name="Woo C.Y."/>
        </authorList>
    </citation>
    <scope>NUCLEOTIDE SEQUENCE</scope>
    <source>
        <strain evidence="2">CYS-01</strain>
    </source>
</reference>
<dbReference type="InterPro" id="IPR023214">
    <property type="entry name" value="HAD_sf"/>
</dbReference>
<keyword evidence="3" id="KW-1185">Reference proteome</keyword>
<dbReference type="EMBL" id="JALGBH010000002">
    <property type="protein sequence ID" value="MCJ0742961.1"/>
    <property type="molecule type" value="Genomic_DNA"/>
</dbReference>
<evidence type="ECO:0000259" key="1">
    <source>
        <dbReference type="Pfam" id="PF21211"/>
    </source>
</evidence>
<feature type="domain" description="BF1531-like N-terminal" evidence="1">
    <location>
        <begin position="22"/>
        <end position="217"/>
    </location>
</feature>
<name>A0ABS9ZXA9_9SPHI</name>
<dbReference type="SUPFAM" id="SSF56784">
    <property type="entry name" value="HAD-like"/>
    <property type="match status" value="1"/>
</dbReference>
<accession>A0ABS9ZXA9</accession>